<keyword evidence="2" id="KW-0812">Transmembrane</keyword>
<evidence type="ECO:0000313" key="3">
    <source>
        <dbReference type="EMBL" id="KAG2495385.1"/>
    </source>
</evidence>
<feature type="compositionally biased region" description="Basic and acidic residues" evidence="1">
    <location>
        <begin position="1004"/>
        <end position="1020"/>
    </location>
</feature>
<feature type="region of interest" description="Disordered" evidence="1">
    <location>
        <begin position="537"/>
        <end position="563"/>
    </location>
</feature>
<feature type="transmembrane region" description="Helical" evidence="2">
    <location>
        <begin position="73"/>
        <end position="90"/>
    </location>
</feature>
<dbReference type="GO" id="GO:0008374">
    <property type="term" value="F:O-acyltransferase activity"/>
    <property type="evidence" value="ECO:0007669"/>
    <property type="project" value="InterPro"/>
</dbReference>
<dbReference type="GO" id="GO:0006629">
    <property type="term" value="P:lipid metabolic process"/>
    <property type="evidence" value="ECO:0007669"/>
    <property type="project" value="InterPro"/>
</dbReference>
<feature type="region of interest" description="Disordered" evidence="1">
    <location>
        <begin position="663"/>
        <end position="697"/>
    </location>
</feature>
<sequence>MPPRKRASAKASADPTSAPGSSRPRHASPDGRVHVDATQPPQQRARPRSSATAAASRPGAPPKRRVPVWASRLLTAAALAGMLSLGLWVAQEPDVSELLADSLQRLNATVPLPAALANMSLPMPSLDVLAGALAGAGGNASLRSLLGLPDSARLAEIGGQIAGGPAALTAQLRALVAALPAFSLPGAGGAGAEGGAAEAEAEAEEAAVRPGLAMARKGYRAKHPVVIVPGFVTSGLELWRGLPCGQRYFRQRMWGTLAMVQAFLTDAACWFRHMELDPVSGLDPEGIKVRAAVGLEAVDYFIQGYWVWGKLVEALADVGYDPNTLVSLPYDWRLAMPLLEERDAYFSRARSTIETMAAVAGERAVVMTHSYGENVVRSFMAWVEAEEPGWVEAHVEAVLNIAGTSLGVPKSVSALLSGETRDTAQLGALAGFLTSGMVPRAARTRVWRTWGSSYAMLPVGGAAVWGGPGGAPDDTPAMRAAGRTYGAMVTLWPHNWSAVLAEAEQAAAAAAPSAELAAAAAAASPSAPVREVVEGVAQDAASGTGAPAPGSSGHAEGGGGRAAASANASANATANATCVAPAECDAASNASGAPGAASPSPLARVTEQLRRLVGAGGVDPADYLSSDKISRLDVRGFLALLREVGGATVAAHVDEWGALPLGSGRAEQQADVGRRRSEDAAAAPTAGAEQSAGGAAGLAARGRHAALFPDATTTPLPSAPSTALYCLYGVGLPTERGYHYLRPPPPQQPQPPQQQPSPQAAEARAAAEAGAEPPVKTGPGAGSGAEGEEPPGAAWGAAGSGGGGVRPPPHRPEASGAEASPDAGEAGAGWSILKDVSHPESSLDVGVQLTDGDGTVPLLSLGAMCRGGWRGRGRLNPGPMRVVTREYRHTPVSLLQGGDSRGGPLAAAHIEILGNEVLLADVIRVAAGRGAEVGDAIVSDIDSIAAAIDWEAAWREGRQRAERERERGEEEVEAAAEAVGEAPAGAAAEAPAGAAAEAAGQARGESDGEGEGRGAEQAEQ</sequence>
<feature type="compositionally biased region" description="Low complexity" evidence="1">
    <location>
        <begin position="48"/>
        <end position="58"/>
    </location>
</feature>
<feature type="compositionally biased region" description="Low complexity" evidence="1">
    <location>
        <begin position="680"/>
        <end position="697"/>
    </location>
</feature>
<feature type="region of interest" description="Disordered" evidence="1">
    <location>
        <begin position="737"/>
        <end position="827"/>
    </location>
</feature>
<feature type="region of interest" description="Disordered" evidence="1">
    <location>
        <begin position="961"/>
        <end position="1020"/>
    </location>
</feature>
<feature type="compositionally biased region" description="Low complexity" evidence="1">
    <location>
        <begin position="975"/>
        <end position="1003"/>
    </location>
</feature>
<accession>A0A836C063</accession>
<keyword evidence="2" id="KW-0472">Membrane</keyword>
<evidence type="ECO:0000256" key="2">
    <source>
        <dbReference type="SAM" id="Phobius"/>
    </source>
</evidence>
<dbReference type="InterPro" id="IPR003386">
    <property type="entry name" value="LACT/PDAT_acylTrfase"/>
</dbReference>
<gene>
    <name evidence="3" type="ORF">HYH03_006653</name>
</gene>
<evidence type="ECO:0008006" key="5">
    <source>
        <dbReference type="Google" id="ProtNLM"/>
    </source>
</evidence>
<dbReference type="PANTHER" id="PTHR11440">
    <property type="entry name" value="LECITHIN-CHOLESTEROL ACYLTRANSFERASE-RELATED"/>
    <property type="match status" value="1"/>
</dbReference>
<organism evidence="3 4">
    <name type="scientific">Edaphochlamys debaryana</name>
    <dbReference type="NCBI Taxonomy" id="47281"/>
    <lineage>
        <taxon>Eukaryota</taxon>
        <taxon>Viridiplantae</taxon>
        <taxon>Chlorophyta</taxon>
        <taxon>core chlorophytes</taxon>
        <taxon>Chlorophyceae</taxon>
        <taxon>CS clade</taxon>
        <taxon>Chlamydomonadales</taxon>
        <taxon>Chlamydomonadales incertae sedis</taxon>
        <taxon>Edaphochlamys</taxon>
    </lineage>
</organism>
<dbReference type="OrthoDB" id="190846at2759"/>
<name>A0A836C063_9CHLO</name>
<evidence type="ECO:0000313" key="4">
    <source>
        <dbReference type="Proteomes" id="UP000612055"/>
    </source>
</evidence>
<evidence type="ECO:0000256" key="1">
    <source>
        <dbReference type="SAM" id="MobiDB-lite"/>
    </source>
</evidence>
<dbReference type="Pfam" id="PF02450">
    <property type="entry name" value="LCAT"/>
    <property type="match status" value="2"/>
</dbReference>
<dbReference type="Proteomes" id="UP000612055">
    <property type="component" value="Unassembled WGS sequence"/>
</dbReference>
<keyword evidence="2" id="KW-1133">Transmembrane helix</keyword>
<feature type="compositionally biased region" description="Low complexity" evidence="1">
    <location>
        <begin position="540"/>
        <end position="554"/>
    </location>
</feature>
<comment type="caution">
    <text evidence="3">The sequence shown here is derived from an EMBL/GenBank/DDBJ whole genome shotgun (WGS) entry which is preliminary data.</text>
</comment>
<dbReference type="AlphaFoldDB" id="A0A836C063"/>
<reference evidence="3" key="1">
    <citation type="journal article" date="2020" name="bioRxiv">
        <title>Comparative genomics of Chlamydomonas.</title>
        <authorList>
            <person name="Craig R.J."/>
            <person name="Hasan A.R."/>
            <person name="Ness R.W."/>
            <person name="Keightley P.D."/>
        </authorList>
    </citation>
    <scope>NUCLEOTIDE SEQUENCE</scope>
    <source>
        <strain evidence="3">CCAP 11/70</strain>
    </source>
</reference>
<dbReference type="EMBL" id="JAEHOE010000025">
    <property type="protein sequence ID" value="KAG2495385.1"/>
    <property type="molecule type" value="Genomic_DNA"/>
</dbReference>
<protein>
    <recommendedName>
        <fullName evidence="5">Phospholipid:diacylglycerol acyltransferase</fullName>
    </recommendedName>
</protein>
<proteinExistence type="predicted"/>
<feature type="region of interest" description="Disordered" evidence="1">
    <location>
        <begin position="1"/>
        <end position="64"/>
    </location>
</feature>
<dbReference type="SUPFAM" id="SSF53474">
    <property type="entry name" value="alpha/beta-Hydrolases"/>
    <property type="match status" value="1"/>
</dbReference>
<feature type="compositionally biased region" description="Low complexity" evidence="1">
    <location>
        <begin position="756"/>
        <end position="774"/>
    </location>
</feature>
<keyword evidence="4" id="KW-1185">Reference proteome</keyword>
<feature type="compositionally biased region" description="Pro residues" evidence="1">
    <location>
        <begin position="742"/>
        <end position="755"/>
    </location>
</feature>
<dbReference type="InterPro" id="IPR029058">
    <property type="entry name" value="AB_hydrolase_fold"/>
</dbReference>
<dbReference type="Gene3D" id="3.40.50.1820">
    <property type="entry name" value="alpha/beta hydrolase"/>
    <property type="match status" value="1"/>
</dbReference>